<comment type="caution">
    <text evidence="1">The sequence shown here is derived from an EMBL/GenBank/DDBJ whole genome shotgun (WGS) entry which is preliminary data.</text>
</comment>
<gene>
    <name evidence="1" type="ORF">DBT54_03140</name>
</gene>
<dbReference type="EMBL" id="QMHM01000004">
    <property type="protein sequence ID" value="RAV80648.1"/>
    <property type="molecule type" value="Genomic_DNA"/>
</dbReference>
<reference evidence="1 2" key="1">
    <citation type="submission" date="2018-04" db="EMBL/GenBank/DDBJ databases">
        <title>Aerococcus urinae genomes.</title>
        <authorList>
            <person name="Hilt E."/>
            <person name="Gilbert N.M."/>
            <person name="Thomas-White K."/>
            <person name="Putonti C."/>
            <person name="Lewis A.L."/>
            <person name="Visck K.L."/>
            <person name="Wolfe A.J."/>
        </authorList>
    </citation>
    <scope>NUCLEOTIDE SEQUENCE [LARGE SCALE GENOMIC DNA]</scope>
    <source>
        <strain evidence="1 2">UMB7480</strain>
    </source>
</reference>
<dbReference type="AlphaFoldDB" id="A0A2I1L5D3"/>
<organism evidence="1 2">
    <name type="scientific">Aerococcus urinae</name>
    <dbReference type="NCBI Taxonomy" id="1376"/>
    <lineage>
        <taxon>Bacteria</taxon>
        <taxon>Bacillati</taxon>
        <taxon>Bacillota</taxon>
        <taxon>Bacilli</taxon>
        <taxon>Lactobacillales</taxon>
        <taxon>Aerococcaceae</taxon>
        <taxon>Aerococcus</taxon>
    </lineage>
</organism>
<dbReference type="Proteomes" id="UP000251923">
    <property type="component" value="Unassembled WGS sequence"/>
</dbReference>
<proteinExistence type="predicted"/>
<protein>
    <submittedName>
        <fullName evidence="1">Uncharacterized protein</fullName>
    </submittedName>
</protein>
<evidence type="ECO:0000313" key="2">
    <source>
        <dbReference type="Proteomes" id="UP000251923"/>
    </source>
</evidence>
<name>A0A2I1L5D3_9LACT</name>
<accession>A0A2I1L5D3</accession>
<evidence type="ECO:0000313" key="1">
    <source>
        <dbReference type="EMBL" id="RAV80648.1"/>
    </source>
</evidence>
<dbReference type="RefSeq" id="WP_070598076.1">
    <property type="nucleotide sequence ID" value="NZ_JASOKO010000006.1"/>
</dbReference>
<sequence>MAWLWIFLLAVGIGSLLGQVLNHKVKAGASLACIFWTFLGAGLGQVLVSGGKLFVTQLSWLTVLPLALLFAMVYSAYYNYRYRYRHE</sequence>